<feature type="chain" id="PRO_5005549681" evidence="1">
    <location>
        <begin position="26"/>
        <end position="250"/>
    </location>
</feature>
<evidence type="ECO:0000313" key="2">
    <source>
        <dbReference type="EMBL" id="KNF01097.1"/>
    </source>
</evidence>
<evidence type="ECO:0000313" key="3">
    <source>
        <dbReference type="Proteomes" id="UP000054564"/>
    </source>
</evidence>
<dbReference type="AlphaFoldDB" id="A0A0L0VPH3"/>
<sequence length="250" mass="27676">MFASCQLIFIAVIGLLLESLSPVEAICRENVQTNPYHCVKALQRIIYDEEGHLPTTETSVKVMYKSCLILVDNPTRAFVTEEKIVNLAVNIFQQCSKSAGRLQLPDDASIGVEIMQPAPPGSQLEAYNPDFELHRPSCHEVKVRVKIVQADCIKAYESLSTDPQGNISARNNLGTASVGATYKSCSLNIMTTDGSKIRMRKEDAETFFKTMVQKCDGKWGYINMIGAEGPNGRTIMHTFSDALPPRRMLA</sequence>
<accession>A0A0L0VPH3</accession>
<organism evidence="2 3">
    <name type="scientific">Puccinia striiformis f. sp. tritici PST-78</name>
    <dbReference type="NCBI Taxonomy" id="1165861"/>
    <lineage>
        <taxon>Eukaryota</taxon>
        <taxon>Fungi</taxon>
        <taxon>Dikarya</taxon>
        <taxon>Basidiomycota</taxon>
        <taxon>Pucciniomycotina</taxon>
        <taxon>Pucciniomycetes</taxon>
        <taxon>Pucciniales</taxon>
        <taxon>Pucciniaceae</taxon>
        <taxon>Puccinia</taxon>
    </lineage>
</organism>
<protein>
    <submittedName>
        <fullName evidence="2">Uncharacterized protein</fullName>
    </submittedName>
</protein>
<comment type="caution">
    <text evidence="2">The sequence shown here is derived from an EMBL/GenBank/DDBJ whole genome shotgun (WGS) entry which is preliminary data.</text>
</comment>
<dbReference type="EMBL" id="AJIL01000032">
    <property type="protein sequence ID" value="KNF01097.1"/>
    <property type="molecule type" value="Genomic_DNA"/>
</dbReference>
<dbReference type="OrthoDB" id="2499716at2759"/>
<reference evidence="3" key="1">
    <citation type="submission" date="2014-03" db="EMBL/GenBank/DDBJ databases">
        <title>The Genome Sequence of Puccinia striiformis f. sp. tritici PST-78.</title>
        <authorList>
            <consortium name="The Broad Institute Genome Sequencing Platform"/>
            <person name="Cuomo C."/>
            <person name="Hulbert S."/>
            <person name="Chen X."/>
            <person name="Walker B."/>
            <person name="Young S.K."/>
            <person name="Zeng Q."/>
            <person name="Gargeya S."/>
            <person name="Fitzgerald M."/>
            <person name="Haas B."/>
            <person name="Abouelleil A."/>
            <person name="Alvarado L."/>
            <person name="Arachchi H.M."/>
            <person name="Berlin A.M."/>
            <person name="Chapman S.B."/>
            <person name="Goldberg J."/>
            <person name="Griggs A."/>
            <person name="Gujja S."/>
            <person name="Hansen M."/>
            <person name="Howarth C."/>
            <person name="Imamovic A."/>
            <person name="Larimer J."/>
            <person name="McCowan C."/>
            <person name="Montmayeur A."/>
            <person name="Murphy C."/>
            <person name="Neiman D."/>
            <person name="Pearson M."/>
            <person name="Priest M."/>
            <person name="Roberts A."/>
            <person name="Saif S."/>
            <person name="Shea T."/>
            <person name="Sisk P."/>
            <person name="Sykes S."/>
            <person name="Wortman J."/>
            <person name="Nusbaum C."/>
            <person name="Birren B."/>
        </authorList>
    </citation>
    <scope>NUCLEOTIDE SEQUENCE [LARGE SCALE GENOMIC DNA]</scope>
    <source>
        <strain evidence="3">race PST-78</strain>
    </source>
</reference>
<name>A0A0L0VPH3_9BASI</name>
<feature type="signal peptide" evidence="1">
    <location>
        <begin position="1"/>
        <end position="25"/>
    </location>
</feature>
<keyword evidence="3" id="KW-1185">Reference proteome</keyword>
<evidence type="ECO:0000256" key="1">
    <source>
        <dbReference type="SAM" id="SignalP"/>
    </source>
</evidence>
<gene>
    <name evidence="2" type="ORF">PSTG_05726</name>
</gene>
<proteinExistence type="predicted"/>
<keyword evidence="1" id="KW-0732">Signal</keyword>
<dbReference type="Proteomes" id="UP000054564">
    <property type="component" value="Unassembled WGS sequence"/>
</dbReference>